<accession>A0A0M7I501</accession>
<dbReference type="OrthoDB" id="9255801at2"/>
<evidence type="ECO:0000313" key="2">
    <source>
        <dbReference type="EMBL" id="ANY16965.1"/>
    </source>
</evidence>
<dbReference type="EMBL" id="CYTV01000022">
    <property type="protein sequence ID" value="CUJ18589.1"/>
    <property type="molecule type" value="Genomic_DNA"/>
</dbReference>
<evidence type="ECO:0000313" key="5">
    <source>
        <dbReference type="Proteomes" id="UP000092950"/>
    </source>
</evidence>
<reference evidence="3 4" key="1">
    <citation type="submission" date="2015-09" db="EMBL/GenBank/DDBJ databases">
        <authorList>
            <person name="Jackson K.R."/>
            <person name="Lunt B.L."/>
            <person name="Fisher J.N.B."/>
            <person name="Gardner A.V."/>
            <person name="Bailey M.E."/>
            <person name="Deus L.M."/>
            <person name="Earl A.S."/>
            <person name="Gibby P.D."/>
            <person name="Hartmann K.A."/>
            <person name="Liu J.E."/>
            <person name="Manci A.M."/>
            <person name="Nielsen D.A."/>
            <person name="Solomon M.B."/>
            <person name="Breakwell D.P."/>
            <person name="Burnett S.H."/>
            <person name="Grose J.H."/>
        </authorList>
    </citation>
    <scope>NUCLEOTIDE SEQUENCE [LARGE SCALE GENOMIC DNA]</scope>
    <source>
        <strain evidence="3 4">2789STDY5608636</strain>
    </source>
</reference>
<dbReference type="KEGG" id="bpdz:BBN53_14405"/>
<dbReference type="Proteomes" id="UP000092950">
    <property type="component" value="Chromosome"/>
</dbReference>
<dbReference type="RefSeq" id="WP_043213828.1">
    <property type="nucleotide sequence ID" value="NZ_CAJGUP010000222.1"/>
</dbReference>
<evidence type="ECO:0000313" key="3">
    <source>
        <dbReference type="EMBL" id="CUJ18589.1"/>
    </source>
</evidence>
<evidence type="ECO:0000256" key="1">
    <source>
        <dbReference type="SAM" id="SignalP"/>
    </source>
</evidence>
<organism evidence="3 4">
    <name type="scientific">Bordetella pseudohinzii</name>
    <dbReference type="NCBI Taxonomy" id="1331258"/>
    <lineage>
        <taxon>Bacteria</taxon>
        <taxon>Pseudomonadati</taxon>
        <taxon>Pseudomonadota</taxon>
        <taxon>Betaproteobacteria</taxon>
        <taxon>Burkholderiales</taxon>
        <taxon>Alcaligenaceae</taxon>
        <taxon>Bordetella</taxon>
    </lineage>
</organism>
<keyword evidence="5" id="KW-1185">Reference proteome</keyword>
<gene>
    <name evidence="2" type="ORF">BBN53_14405</name>
    <name evidence="3" type="ORF">ERS370011_04175</name>
</gene>
<sequence>MRRLFILSLLAVGALTLQGCAPTVKTAWSTVALHCAGSDIDGNAPLLFFGPSNALGPGSIWRQADAATGGGYRVRWRDHAIPGAQDWSIPGRSFTCNGKDAVKLSGKAAAAFGSDILRISGQMQADIALAKQVEFKAASMRWDEVVEGPFEHAVGKLPGNNPVKQDLSKPGRLVLYRALKVYGFEAKLIFDTPVGATLQSRYPGNMVLPGHDTLSANLSWRSQSELHISVPNGFYVAGQLVPFDAQDGFCPCFDDKPRRP</sequence>
<evidence type="ECO:0000313" key="4">
    <source>
        <dbReference type="Proteomes" id="UP000053096"/>
    </source>
</evidence>
<proteinExistence type="predicted"/>
<dbReference type="AlphaFoldDB" id="A0A0J6C3L1"/>
<feature type="signal peptide" evidence="1">
    <location>
        <begin position="1"/>
        <end position="21"/>
    </location>
</feature>
<dbReference type="Proteomes" id="UP000053096">
    <property type="component" value="Unassembled WGS sequence"/>
</dbReference>
<feature type="chain" id="PRO_5005268710" description="Lipoprotein" evidence="1">
    <location>
        <begin position="22"/>
        <end position="260"/>
    </location>
</feature>
<dbReference type="EMBL" id="CP016440">
    <property type="protein sequence ID" value="ANY16965.1"/>
    <property type="molecule type" value="Genomic_DNA"/>
</dbReference>
<reference evidence="2 5" key="2">
    <citation type="submission" date="2016-07" db="EMBL/GenBank/DDBJ databases">
        <title>Complete genome sequences of Bordetella pseudohinzii.</title>
        <authorList>
            <person name="Spilker T."/>
            <person name="Darrah R."/>
            <person name="LiPuma J.J."/>
        </authorList>
    </citation>
    <scope>NUCLEOTIDE SEQUENCE [LARGE SCALE GENOMIC DNA]</scope>
    <source>
        <strain evidence="2 5">HI4681</strain>
    </source>
</reference>
<accession>A0A0J6C3L1</accession>
<keyword evidence="1" id="KW-0732">Signal</keyword>
<evidence type="ECO:0008006" key="6">
    <source>
        <dbReference type="Google" id="ProtNLM"/>
    </source>
</evidence>
<name>A0A0J6C3L1_9BORD</name>
<dbReference type="PROSITE" id="PS51257">
    <property type="entry name" value="PROKAR_LIPOPROTEIN"/>
    <property type="match status" value="1"/>
</dbReference>
<protein>
    <recommendedName>
        <fullName evidence="6">Lipoprotein</fullName>
    </recommendedName>
</protein>